<keyword evidence="6 7" id="KW-0472">Membrane</keyword>
<dbReference type="Gene3D" id="1.10.3720.10">
    <property type="entry name" value="MetI-like"/>
    <property type="match status" value="1"/>
</dbReference>
<comment type="caution">
    <text evidence="9">The sequence shown here is derived from an EMBL/GenBank/DDBJ whole genome shotgun (WGS) entry which is preliminary data.</text>
</comment>
<feature type="transmembrane region" description="Helical" evidence="7">
    <location>
        <begin position="151"/>
        <end position="171"/>
    </location>
</feature>
<dbReference type="SUPFAM" id="SSF161098">
    <property type="entry name" value="MetI-like"/>
    <property type="match status" value="1"/>
</dbReference>
<comment type="similarity">
    <text evidence="7">Belongs to the binding-protein-dependent transport system permease family.</text>
</comment>
<keyword evidence="2 7" id="KW-0813">Transport</keyword>
<reference evidence="9" key="1">
    <citation type="journal article" date="2021" name="PeerJ">
        <title>Extensive microbial diversity within the chicken gut microbiome revealed by metagenomics and culture.</title>
        <authorList>
            <person name="Gilroy R."/>
            <person name="Ravi A."/>
            <person name="Getino M."/>
            <person name="Pursley I."/>
            <person name="Horton D.L."/>
            <person name="Alikhan N.F."/>
            <person name="Baker D."/>
            <person name="Gharbi K."/>
            <person name="Hall N."/>
            <person name="Watson M."/>
            <person name="Adriaenssens E.M."/>
            <person name="Foster-Nyarko E."/>
            <person name="Jarju S."/>
            <person name="Secka A."/>
            <person name="Antonio M."/>
            <person name="Oren A."/>
            <person name="Chaudhuri R.R."/>
            <person name="La Ragione R."/>
            <person name="Hildebrand F."/>
            <person name="Pallen M.J."/>
        </authorList>
    </citation>
    <scope>NUCLEOTIDE SEQUENCE</scope>
    <source>
        <strain evidence="9">ChiBcec1-1630</strain>
    </source>
</reference>
<evidence type="ECO:0000256" key="7">
    <source>
        <dbReference type="RuleBase" id="RU363032"/>
    </source>
</evidence>
<dbReference type="AlphaFoldDB" id="A0A9D2QFL3"/>
<dbReference type="PROSITE" id="PS50928">
    <property type="entry name" value="ABC_TM1"/>
    <property type="match status" value="1"/>
</dbReference>
<evidence type="ECO:0000256" key="6">
    <source>
        <dbReference type="ARBA" id="ARBA00023136"/>
    </source>
</evidence>
<evidence type="ECO:0000256" key="3">
    <source>
        <dbReference type="ARBA" id="ARBA00022475"/>
    </source>
</evidence>
<protein>
    <submittedName>
        <fullName evidence="9">Carbohydrate ABC transporter permease</fullName>
    </submittedName>
</protein>
<proteinExistence type="inferred from homology"/>
<comment type="subcellular location">
    <subcellularLocation>
        <location evidence="1 7">Cell membrane</location>
        <topology evidence="1 7">Multi-pass membrane protein</topology>
    </subcellularLocation>
</comment>
<accession>A0A9D2QFL3</accession>
<reference evidence="9" key="2">
    <citation type="submission" date="2021-04" db="EMBL/GenBank/DDBJ databases">
        <authorList>
            <person name="Gilroy R."/>
        </authorList>
    </citation>
    <scope>NUCLEOTIDE SEQUENCE</scope>
    <source>
        <strain evidence="9">ChiBcec1-1630</strain>
    </source>
</reference>
<dbReference type="Pfam" id="PF00528">
    <property type="entry name" value="BPD_transp_1"/>
    <property type="match status" value="1"/>
</dbReference>
<evidence type="ECO:0000313" key="9">
    <source>
        <dbReference type="EMBL" id="HJC86701.1"/>
    </source>
</evidence>
<feature type="transmembrane region" description="Helical" evidence="7">
    <location>
        <begin position="7"/>
        <end position="24"/>
    </location>
</feature>
<dbReference type="EMBL" id="DWVS01000032">
    <property type="protein sequence ID" value="HJC86701.1"/>
    <property type="molecule type" value="Genomic_DNA"/>
</dbReference>
<feature type="transmembrane region" description="Helical" evidence="7">
    <location>
        <begin position="77"/>
        <end position="99"/>
    </location>
</feature>
<evidence type="ECO:0000313" key="10">
    <source>
        <dbReference type="Proteomes" id="UP000823922"/>
    </source>
</evidence>
<feature type="non-terminal residue" evidence="9">
    <location>
        <position position="1"/>
    </location>
</feature>
<evidence type="ECO:0000256" key="2">
    <source>
        <dbReference type="ARBA" id="ARBA00022448"/>
    </source>
</evidence>
<evidence type="ECO:0000256" key="5">
    <source>
        <dbReference type="ARBA" id="ARBA00022989"/>
    </source>
</evidence>
<dbReference type="GO" id="GO:0055085">
    <property type="term" value="P:transmembrane transport"/>
    <property type="evidence" value="ECO:0007669"/>
    <property type="project" value="InterPro"/>
</dbReference>
<feature type="domain" description="ABC transmembrane type-1" evidence="8">
    <location>
        <begin position="1"/>
        <end position="169"/>
    </location>
</feature>
<evidence type="ECO:0000256" key="1">
    <source>
        <dbReference type="ARBA" id="ARBA00004651"/>
    </source>
</evidence>
<dbReference type="InterPro" id="IPR000515">
    <property type="entry name" value="MetI-like"/>
</dbReference>
<dbReference type="PANTHER" id="PTHR43744">
    <property type="entry name" value="ABC TRANSPORTER PERMEASE PROTEIN MG189-RELATED-RELATED"/>
    <property type="match status" value="1"/>
</dbReference>
<evidence type="ECO:0000259" key="8">
    <source>
        <dbReference type="PROSITE" id="PS50928"/>
    </source>
</evidence>
<name>A0A9D2QFL3_9FIRM</name>
<dbReference type="Proteomes" id="UP000823922">
    <property type="component" value="Unassembled WGS sequence"/>
</dbReference>
<sequence length="186" mass="20584">FKPAIQFLILFTMFFSGGMIPAYLNIRDLGLYNSLWALILPGALSVYNSIICKTAIEGLPESLKESAYIDGANDLVILFKIVVPLIKPTLAVLLLYYGVGHWNSWFNASIYLKDNDKLPIQNIMRAILIANSNVLNSAAAENDQVNQFAEAIKYSTIVLTTVPVLCIYPFVQKYFVKGVMIGAVKG</sequence>
<keyword evidence="4 7" id="KW-0812">Transmembrane</keyword>
<dbReference type="InterPro" id="IPR035906">
    <property type="entry name" value="MetI-like_sf"/>
</dbReference>
<dbReference type="CDD" id="cd06261">
    <property type="entry name" value="TM_PBP2"/>
    <property type="match status" value="1"/>
</dbReference>
<evidence type="ECO:0000256" key="4">
    <source>
        <dbReference type="ARBA" id="ARBA00022692"/>
    </source>
</evidence>
<organism evidence="9 10">
    <name type="scientific">Candidatus Eisenbergiella intestinigallinarum</name>
    <dbReference type="NCBI Taxonomy" id="2838549"/>
    <lineage>
        <taxon>Bacteria</taxon>
        <taxon>Bacillati</taxon>
        <taxon>Bacillota</taxon>
        <taxon>Clostridia</taxon>
        <taxon>Lachnospirales</taxon>
        <taxon>Lachnospiraceae</taxon>
        <taxon>Eisenbergiella</taxon>
    </lineage>
</organism>
<feature type="transmembrane region" description="Helical" evidence="7">
    <location>
        <begin position="36"/>
        <end position="56"/>
    </location>
</feature>
<keyword evidence="3" id="KW-1003">Cell membrane</keyword>
<gene>
    <name evidence="9" type="ORF">H9926_01620</name>
</gene>
<keyword evidence="5 7" id="KW-1133">Transmembrane helix</keyword>
<dbReference type="PANTHER" id="PTHR43744:SF9">
    <property type="entry name" value="POLYGALACTURONAN_RHAMNOGALACTURONAN TRANSPORT SYSTEM PERMEASE PROTEIN YTCP"/>
    <property type="match status" value="1"/>
</dbReference>
<dbReference type="GO" id="GO:0005886">
    <property type="term" value="C:plasma membrane"/>
    <property type="evidence" value="ECO:0007669"/>
    <property type="project" value="UniProtKB-SubCell"/>
</dbReference>